<protein>
    <submittedName>
        <fullName evidence="1">Uncharacterized protein</fullName>
    </submittedName>
</protein>
<sequence>MTAIDAGEPTPAEKVMDRADLFRAAHVLVTSLDWGDSTADVIDVLRVAEFLAEGEE</sequence>
<evidence type="ECO:0000313" key="1">
    <source>
        <dbReference type="EMBL" id="WSC01237.1"/>
    </source>
</evidence>
<proteinExistence type="predicted"/>
<gene>
    <name evidence="1" type="ORF">OG835_32400</name>
</gene>
<accession>A0ACD4ZW15</accession>
<reference evidence="1" key="1">
    <citation type="submission" date="2022-10" db="EMBL/GenBank/DDBJ databases">
        <title>The complete genomes of actinobacterial strains from the NBC collection.</title>
        <authorList>
            <person name="Joergensen T.S."/>
            <person name="Alvarez Arevalo M."/>
            <person name="Sterndorff E.B."/>
            <person name="Faurdal D."/>
            <person name="Vuksanovic O."/>
            <person name="Mourched A.-S."/>
            <person name="Charusanti P."/>
            <person name="Shaw S."/>
            <person name="Blin K."/>
            <person name="Weber T."/>
        </authorList>
    </citation>
    <scope>NUCLEOTIDE SEQUENCE</scope>
    <source>
        <strain evidence="1">NBC 01771</strain>
    </source>
</reference>
<dbReference type="EMBL" id="CP109109">
    <property type="protein sequence ID" value="WSC01237.1"/>
    <property type="molecule type" value="Genomic_DNA"/>
</dbReference>
<evidence type="ECO:0000313" key="2">
    <source>
        <dbReference type="Proteomes" id="UP001348369"/>
    </source>
</evidence>
<dbReference type="Proteomes" id="UP001348369">
    <property type="component" value="Chromosome"/>
</dbReference>
<name>A0ACD4ZW15_9ACTN</name>
<keyword evidence="2" id="KW-1185">Reference proteome</keyword>
<organism evidence="1 2">
    <name type="scientific">Streptomyces scopuliridis</name>
    <dbReference type="NCBI Taxonomy" id="452529"/>
    <lineage>
        <taxon>Bacteria</taxon>
        <taxon>Bacillati</taxon>
        <taxon>Actinomycetota</taxon>
        <taxon>Actinomycetes</taxon>
        <taxon>Kitasatosporales</taxon>
        <taxon>Streptomycetaceae</taxon>
        <taxon>Streptomyces</taxon>
    </lineage>
</organism>